<evidence type="ECO:0000313" key="1">
    <source>
        <dbReference type="EMBL" id="MCI66876.1"/>
    </source>
</evidence>
<dbReference type="EMBL" id="LXQA010704309">
    <property type="protein sequence ID" value="MCI66876.1"/>
    <property type="molecule type" value="Genomic_DNA"/>
</dbReference>
<evidence type="ECO:0000313" key="2">
    <source>
        <dbReference type="Proteomes" id="UP000265520"/>
    </source>
</evidence>
<reference evidence="1 2" key="1">
    <citation type="journal article" date="2018" name="Front. Plant Sci.">
        <title>Red Clover (Trifolium pratense) and Zigzag Clover (T. medium) - A Picture of Genomic Similarities and Differences.</title>
        <authorList>
            <person name="Dluhosova J."/>
            <person name="Istvanek J."/>
            <person name="Nedelnik J."/>
            <person name="Repkova J."/>
        </authorList>
    </citation>
    <scope>NUCLEOTIDE SEQUENCE [LARGE SCALE GENOMIC DNA]</scope>
    <source>
        <strain evidence="2">cv. 10/8</strain>
        <tissue evidence="1">Leaf</tissue>
    </source>
</reference>
<feature type="non-terminal residue" evidence="1">
    <location>
        <position position="44"/>
    </location>
</feature>
<keyword evidence="2" id="KW-1185">Reference proteome</keyword>
<comment type="caution">
    <text evidence="1">The sequence shown here is derived from an EMBL/GenBank/DDBJ whole genome shotgun (WGS) entry which is preliminary data.</text>
</comment>
<proteinExistence type="predicted"/>
<name>A0A392U396_9FABA</name>
<dbReference type="AlphaFoldDB" id="A0A392U396"/>
<dbReference type="Proteomes" id="UP000265520">
    <property type="component" value="Unassembled WGS sequence"/>
</dbReference>
<sequence>MFCVLSLGEDLESPGDVLEVAEQGGGDMVARARQMSPEKGKLSV</sequence>
<organism evidence="1 2">
    <name type="scientific">Trifolium medium</name>
    <dbReference type="NCBI Taxonomy" id="97028"/>
    <lineage>
        <taxon>Eukaryota</taxon>
        <taxon>Viridiplantae</taxon>
        <taxon>Streptophyta</taxon>
        <taxon>Embryophyta</taxon>
        <taxon>Tracheophyta</taxon>
        <taxon>Spermatophyta</taxon>
        <taxon>Magnoliopsida</taxon>
        <taxon>eudicotyledons</taxon>
        <taxon>Gunneridae</taxon>
        <taxon>Pentapetalae</taxon>
        <taxon>rosids</taxon>
        <taxon>fabids</taxon>
        <taxon>Fabales</taxon>
        <taxon>Fabaceae</taxon>
        <taxon>Papilionoideae</taxon>
        <taxon>50 kb inversion clade</taxon>
        <taxon>NPAAA clade</taxon>
        <taxon>Hologalegina</taxon>
        <taxon>IRL clade</taxon>
        <taxon>Trifolieae</taxon>
        <taxon>Trifolium</taxon>
    </lineage>
</organism>
<accession>A0A392U396</accession>
<protein>
    <submittedName>
        <fullName evidence="1">Uncharacterized protein</fullName>
    </submittedName>
</protein>